<dbReference type="Gene3D" id="1.25.10.10">
    <property type="entry name" value="Leucine-rich Repeat Variant"/>
    <property type="match status" value="2"/>
</dbReference>
<dbReference type="GO" id="GO:0006281">
    <property type="term" value="P:DNA repair"/>
    <property type="evidence" value="ECO:0007669"/>
    <property type="project" value="UniProtKB-UniRule"/>
</dbReference>
<dbReference type="InterPro" id="IPR039920">
    <property type="entry name" value="MMS19"/>
</dbReference>
<keyword evidence="5" id="KW-0234">DNA repair</keyword>
<evidence type="ECO:0000256" key="1">
    <source>
        <dbReference type="ARBA" id="ARBA00004123"/>
    </source>
</evidence>
<dbReference type="AlphaFoldDB" id="A0AB34KF59"/>
<evidence type="ECO:0000256" key="4">
    <source>
        <dbReference type="ARBA" id="ARBA00023242"/>
    </source>
</evidence>
<protein>
    <recommendedName>
        <fullName evidence="5">MMS19 nucleotide excision repair protein</fullName>
    </recommendedName>
</protein>
<sequence length="1005" mass="110235">MSDIQLYLFEVEKNKTEAKHVAERSAQKLETKELKLIELITTLEEYINNKEDADVRAHSVAYLADVLTAVSPRVLSGQERRLLCDFVLGRIEGDVAGIGSSARALLALEERGKWDASTAQKVMSTFVSHTTPLKQFRLQSERYSILQLIDILMAKYRKPIQDLHDEDPEFLPNFIAFFDGEKDPRNLMIVFSVLQVPMMEWDVSRSAQDLFDSVFNYFPITFKPPPDDPYGITAQNLKDRLKDCIAATSDFAPYAFPALLDKLDSSSMNTKRDVLHTLQACIVGYEPNTINLYSVTLWDALKFEILAAQEEDLAVEALKALALIATSFSTGLEGPLNAYLRPVIKECNEHLEDAPTKQSQSAGRILHAISSAAPVVADRTAKGILPNLFELFKSSQSMSKRRGLLEVFNDIVKAYIETAVAGDTLILEGLQAFSSEALEALLRALLNAPKSEVSFRLVSLDGLVKLTAIRSLLSDTDVERAVDAVTSVVLHEHLDGHGDIRAEAIDALTKMAYTAPYAVRDKALPAFVVELPDVPQDEAACMPVLEALAKLSSAKEAFDTIALRLKNRHTAARQQGASKTYQQALLKAILYAFTFGSPAMESGIIRSSYFSDFAEPLVRQVQQTPVAEWDATELEIIGRICNALLRPQISHFQSAIYNTNTQWLSPAVEEGGGAQDIVQSIAPFTLYYYAAIRPAVVESADILNVLKTHAGIVLSAPKLDPSHGVLLRHITLLVNKFADPKIMHETLRSAGLDVEGLLSDNPGPQQISLSFAVVKALLTQGKTSALTSSYLQLLLNLLPTTTPSSARLFTTLLAPDDILTKQNHCPISGLYKQKAFNALVPALTAALRASPTPESKTNHLLALAGLLPHLSYSVLEASLPTLVAPLLQTLDLAADQPAKASALAIFESVLMHDPALVAEHAASLITRLLNCTAAPANTAAVRARALQCLALVPRQLKREAVVPYRRQIVKRLMAVLDDRKRSVRSEAVKCRGAWLALEEAEEEEE</sequence>
<accession>A0AB34KF59</accession>
<comment type="similarity">
    <text evidence="2 5">Belongs to the MET18/MMS19 family.</text>
</comment>
<comment type="caution">
    <text evidence="8">The sequence shown here is derived from an EMBL/GenBank/DDBJ whole genome shotgun (WGS) entry which is preliminary data.</text>
</comment>
<dbReference type="Proteomes" id="UP000803884">
    <property type="component" value="Unassembled WGS sequence"/>
</dbReference>
<keyword evidence="5" id="KW-0227">DNA damage</keyword>
<evidence type="ECO:0000259" key="7">
    <source>
        <dbReference type="Pfam" id="PF14500"/>
    </source>
</evidence>
<dbReference type="Pfam" id="PF14500">
    <property type="entry name" value="MMS19_N"/>
    <property type="match status" value="1"/>
</dbReference>
<evidence type="ECO:0000256" key="5">
    <source>
        <dbReference type="RuleBase" id="RU367072"/>
    </source>
</evidence>
<evidence type="ECO:0000313" key="8">
    <source>
        <dbReference type="EMBL" id="KAL1583544.1"/>
    </source>
</evidence>
<organism evidence="8 9">
    <name type="scientific">Cladosporium halotolerans</name>
    <dbReference type="NCBI Taxonomy" id="1052096"/>
    <lineage>
        <taxon>Eukaryota</taxon>
        <taxon>Fungi</taxon>
        <taxon>Dikarya</taxon>
        <taxon>Ascomycota</taxon>
        <taxon>Pezizomycotina</taxon>
        <taxon>Dothideomycetes</taxon>
        <taxon>Dothideomycetidae</taxon>
        <taxon>Cladosporiales</taxon>
        <taxon>Cladosporiaceae</taxon>
        <taxon>Cladosporium</taxon>
    </lineage>
</organism>
<name>A0AB34KF59_9PEZI</name>
<evidence type="ECO:0000256" key="2">
    <source>
        <dbReference type="ARBA" id="ARBA00009340"/>
    </source>
</evidence>
<dbReference type="PANTHER" id="PTHR12891">
    <property type="entry name" value="DNA REPAIR/TRANSCRIPTION PROTEIN MET18/MMS19"/>
    <property type="match status" value="1"/>
</dbReference>
<gene>
    <name evidence="8" type="ORF">WHR41_07671</name>
</gene>
<dbReference type="GO" id="GO:0051604">
    <property type="term" value="P:protein maturation"/>
    <property type="evidence" value="ECO:0007669"/>
    <property type="project" value="UniProtKB-UniRule"/>
</dbReference>
<dbReference type="GO" id="GO:0097361">
    <property type="term" value="C:cytosolic [4Fe-4S] assembly targeting complex"/>
    <property type="evidence" value="ECO:0007669"/>
    <property type="project" value="UniProtKB-UniRule"/>
</dbReference>
<feature type="domain" description="MMS19 C-terminal" evidence="6">
    <location>
        <begin position="544"/>
        <end position="953"/>
    </location>
</feature>
<dbReference type="GO" id="GO:0005634">
    <property type="term" value="C:nucleus"/>
    <property type="evidence" value="ECO:0007669"/>
    <property type="project" value="UniProtKB-SubCell"/>
</dbReference>
<dbReference type="InterPro" id="IPR024687">
    <property type="entry name" value="MMS19_C"/>
</dbReference>
<dbReference type="SUPFAM" id="SSF48371">
    <property type="entry name" value="ARM repeat"/>
    <property type="match status" value="1"/>
</dbReference>
<comment type="function">
    <text evidence="5">Key component of the cytosolic iron-sulfur protein assembly (CIA) complex, a multiprotein complex that mediates the incorporation of iron-sulfur cluster into apoproteins specifically involved in DNA metabolism and genomic integrity. In the CIA complex, MMS19 acts as an adapter between early-acting CIA components and a subset of cellular target iron-sulfur proteins.</text>
</comment>
<dbReference type="InterPro" id="IPR016024">
    <property type="entry name" value="ARM-type_fold"/>
</dbReference>
<keyword evidence="9" id="KW-1185">Reference proteome</keyword>
<dbReference type="PANTHER" id="PTHR12891:SF0">
    <property type="entry name" value="MMS19 NUCLEOTIDE EXCISION REPAIR PROTEIN HOMOLOG"/>
    <property type="match status" value="1"/>
</dbReference>
<proteinExistence type="inferred from homology"/>
<dbReference type="GeneID" id="96009113"/>
<comment type="subcellular location">
    <subcellularLocation>
        <location evidence="1 5">Nucleus</location>
    </subcellularLocation>
</comment>
<reference evidence="8 9" key="1">
    <citation type="journal article" date="2020" name="Microbiol. Resour. Announc.">
        <title>Draft Genome Sequence of a Cladosporium Species Isolated from the Mesophotic Ascidian Didemnum maculosum.</title>
        <authorList>
            <person name="Gioti A."/>
            <person name="Siaperas R."/>
            <person name="Nikolaivits E."/>
            <person name="Le Goff G."/>
            <person name="Ouazzani J."/>
            <person name="Kotoulas G."/>
            <person name="Topakas E."/>
        </authorList>
    </citation>
    <scope>NUCLEOTIDE SEQUENCE [LARGE SCALE GENOMIC DNA]</scope>
    <source>
        <strain evidence="8 9">TM138-S3</strain>
    </source>
</reference>
<keyword evidence="3" id="KW-0677">Repeat</keyword>
<dbReference type="InterPro" id="IPR029240">
    <property type="entry name" value="MMS19_N"/>
</dbReference>
<dbReference type="EMBL" id="JAAQHG020000034">
    <property type="protein sequence ID" value="KAL1583544.1"/>
    <property type="molecule type" value="Genomic_DNA"/>
</dbReference>
<dbReference type="RefSeq" id="XP_069226651.1">
    <property type="nucleotide sequence ID" value="XM_069376275.1"/>
</dbReference>
<feature type="domain" description="MMS19 N-terminal" evidence="7">
    <location>
        <begin position="40"/>
        <end position="306"/>
    </location>
</feature>
<evidence type="ECO:0000256" key="3">
    <source>
        <dbReference type="ARBA" id="ARBA00022737"/>
    </source>
</evidence>
<evidence type="ECO:0000259" key="6">
    <source>
        <dbReference type="Pfam" id="PF12460"/>
    </source>
</evidence>
<dbReference type="GO" id="GO:0016226">
    <property type="term" value="P:iron-sulfur cluster assembly"/>
    <property type="evidence" value="ECO:0007669"/>
    <property type="project" value="UniProtKB-UniRule"/>
</dbReference>
<dbReference type="InterPro" id="IPR011989">
    <property type="entry name" value="ARM-like"/>
</dbReference>
<dbReference type="Pfam" id="PF12460">
    <property type="entry name" value="MMS19_C"/>
    <property type="match status" value="1"/>
</dbReference>
<keyword evidence="4 5" id="KW-0539">Nucleus</keyword>
<evidence type="ECO:0000313" key="9">
    <source>
        <dbReference type="Proteomes" id="UP000803884"/>
    </source>
</evidence>